<reference evidence="6" key="1">
    <citation type="submission" date="2022-11" db="UniProtKB">
        <authorList>
            <consortium name="WormBaseParasite"/>
        </authorList>
    </citation>
    <scope>IDENTIFICATION</scope>
</reference>
<keyword evidence="5" id="KW-1185">Reference proteome</keyword>
<dbReference type="Gene3D" id="3.90.1720.30">
    <property type="entry name" value="PPPDE domains"/>
    <property type="match status" value="1"/>
</dbReference>
<proteinExistence type="inferred from homology"/>
<dbReference type="PANTHER" id="PTHR12378:SF80">
    <property type="entry name" value="IP06716P-RELATED"/>
    <property type="match status" value="1"/>
</dbReference>
<protein>
    <submittedName>
        <fullName evidence="6">PPPDE domain-containing protein</fullName>
    </submittedName>
</protein>
<keyword evidence="2" id="KW-0645">Protease</keyword>
<organism evidence="5 6">
    <name type="scientific">Parascaris equorum</name>
    <name type="common">Equine roundworm</name>
    <dbReference type="NCBI Taxonomy" id="6256"/>
    <lineage>
        <taxon>Eukaryota</taxon>
        <taxon>Metazoa</taxon>
        <taxon>Ecdysozoa</taxon>
        <taxon>Nematoda</taxon>
        <taxon>Chromadorea</taxon>
        <taxon>Rhabditida</taxon>
        <taxon>Spirurina</taxon>
        <taxon>Ascaridomorpha</taxon>
        <taxon>Ascaridoidea</taxon>
        <taxon>Ascarididae</taxon>
        <taxon>Parascaris</taxon>
    </lineage>
</organism>
<dbReference type="GO" id="GO:0101005">
    <property type="term" value="F:deubiquitinase activity"/>
    <property type="evidence" value="ECO:0007669"/>
    <property type="project" value="TreeGrafter"/>
</dbReference>
<dbReference type="GO" id="GO:0016579">
    <property type="term" value="P:protein deubiquitination"/>
    <property type="evidence" value="ECO:0007669"/>
    <property type="project" value="TreeGrafter"/>
</dbReference>
<feature type="domain" description="PPPDE" evidence="4">
    <location>
        <begin position="1"/>
        <end position="65"/>
    </location>
</feature>
<dbReference type="WBParaSite" id="PEQ_0000015001-mRNA-1">
    <property type="protein sequence ID" value="PEQ_0000015001-mRNA-1"/>
    <property type="gene ID" value="PEQ_0000015001"/>
</dbReference>
<dbReference type="Proteomes" id="UP000887564">
    <property type="component" value="Unplaced"/>
</dbReference>
<evidence type="ECO:0000256" key="2">
    <source>
        <dbReference type="ARBA" id="ARBA00022670"/>
    </source>
</evidence>
<evidence type="ECO:0000259" key="4">
    <source>
        <dbReference type="PROSITE" id="PS51858"/>
    </source>
</evidence>
<evidence type="ECO:0000256" key="3">
    <source>
        <dbReference type="ARBA" id="ARBA00022801"/>
    </source>
</evidence>
<accession>A0A914R0K7</accession>
<dbReference type="InterPro" id="IPR042266">
    <property type="entry name" value="PPPDE_sf"/>
</dbReference>
<sequence length="65" mass="7471">MFYMQEFQYWLNEYASTLGFGVYHSGIEVYGVEYAYGGHPFAFSGIFENTPQDAEELGFVPNLLK</sequence>
<dbReference type="InterPro" id="IPR008580">
    <property type="entry name" value="PPPDE_dom"/>
</dbReference>
<dbReference type="Pfam" id="PF05903">
    <property type="entry name" value="Peptidase_C97"/>
    <property type="match status" value="1"/>
</dbReference>
<keyword evidence="3" id="KW-0378">Hydrolase</keyword>
<name>A0A914R0K7_PAREQ</name>
<evidence type="ECO:0000313" key="5">
    <source>
        <dbReference type="Proteomes" id="UP000887564"/>
    </source>
</evidence>
<dbReference type="AlphaFoldDB" id="A0A914R0K7"/>
<evidence type="ECO:0000256" key="1">
    <source>
        <dbReference type="ARBA" id="ARBA00008140"/>
    </source>
</evidence>
<dbReference type="GO" id="GO:0006508">
    <property type="term" value="P:proteolysis"/>
    <property type="evidence" value="ECO:0007669"/>
    <property type="project" value="UniProtKB-KW"/>
</dbReference>
<dbReference type="PROSITE" id="PS51858">
    <property type="entry name" value="PPPDE"/>
    <property type="match status" value="1"/>
</dbReference>
<dbReference type="PANTHER" id="PTHR12378">
    <property type="entry name" value="DESUMOYLATING ISOPEPTIDASE"/>
    <property type="match status" value="1"/>
</dbReference>
<comment type="similarity">
    <text evidence="1">Belongs to the DeSI family.</text>
</comment>
<evidence type="ECO:0000313" key="6">
    <source>
        <dbReference type="WBParaSite" id="PEQ_0000015001-mRNA-1"/>
    </source>
</evidence>